<dbReference type="InterPro" id="IPR003121">
    <property type="entry name" value="SWIB_MDM2_domain"/>
</dbReference>
<protein>
    <submittedName>
        <fullName evidence="3">Uncharacterized protein LOC105108396 isoform X2</fullName>
    </submittedName>
</protein>
<evidence type="ECO:0000313" key="3">
    <source>
        <dbReference type="EMBL" id="MBX15171.1"/>
    </source>
</evidence>
<feature type="region of interest" description="Disordered" evidence="1">
    <location>
        <begin position="1"/>
        <end position="25"/>
    </location>
</feature>
<dbReference type="PROSITE" id="PS51925">
    <property type="entry name" value="SWIB_MDM2"/>
    <property type="match status" value="1"/>
</dbReference>
<name>A0A2P2LB24_RHIMU</name>
<dbReference type="InterPro" id="IPR019835">
    <property type="entry name" value="SWIB_domain"/>
</dbReference>
<dbReference type="SMART" id="SM00151">
    <property type="entry name" value="SWIB"/>
    <property type="match status" value="1"/>
</dbReference>
<sequence length="106" mass="11855">MYAEESSQAKRAKVDVESKNESTEPGQSVVVISEALAKFLGTVDREMTQMDVSRRIREYIKVNHLEDPLNSMVIMCDAKLQELLGCESISAVGVEEMLAHHLFKPS</sequence>
<dbReference type="Pfam" id="PF02201">
    <property type="entry name" value="SWIB"/>
    <property type="match status" value="1"/>
</dbReference>
<dbReference type="InterPro" id="IPR036885">
    <property type="entry name" value="SWIB_MDM2_dom_sf"/>
</dbReference>
<dbReference type="PANTHER" id="PTHR13844">
    <property type="entry name" value="SWI/SNF-RELATED MATRIX-ASSOCIATED ACTIN-DEPENDENT REGULATOR OF CHROMATIN SUBFAMILY D"/>
    <property type="match status" value="1"/>
</dbReference>
<feature type="domain" description="DM2" evidence="2">
    <location>
        <begin position="25"/>
        <end position="104"/>
    </location>
</feature>
<organism evidence="3">
    <name type="scientific">Rhizophora mucronata</name>
    <name type="common">Asiatic mangrove</name>
    <dbReference type="NCBI Taxonomy" id="61149"/>
    <lineage>
        <taxon>Eukaryota</taxon>
        <taxon>Viridiplantae</taxon>
        <taxon>Streptophyta</taxon>
        <taxon>Embryophyta</taxon>
        <taxon>Tracheophyta</taxon>
        <taxon>Spermatophyta</taxon>
        <taxon>Magnoliopsida</taxon>
        <taxon>eudicotyledons</taxon>
        <taxon>Gunneridae</taxon>
        <taxon>Pentapetalae</taxon>
        <taxon>rosids</taxon>
        <taxon>fabids</taxon>
        <taxon>Malpighiales</taxon>
        <taxon>Rhizophoraceae</taxon>
        <taxon>Rhizophora</taxon>
    </lineage>
</organism>
<reference evidence="3" key="1">
    <citation type="submission" date="2018-02" db="EMBL/GenBank/DDBJ databases">
        <title>Rhizophora mucronata_Transcriptome.</title>
        <authorList>
            <person name="Meera S.P."/>
            <person name="Sreeshan A."/>
            <person name="Augustine A."/>
        </authorList>
    </citation>
    <scope>NUCLEOTIDE SEQUENCE</scope>
    <source>
        <tissue evidence="3">Leaf</tissue>
    </source>
</reference>
<feature type="compositionally biased region" description="Basic and acidic residues" evidence="1">
    <location>
        <begin position="12"/>
        <end position="22"/>
    </location>
</feature>
<evidence type="ECO:0000259" key="2">
    <source>
        <dbReference type="PROSITE" id="PS51925"/>
    </source>
</evidence>
<evidence type="ECO:0000256" key="1">
    <source>
        <dbReference type="SAM" id="MobiDB-lite"/>
    </source>
</evidence>
<dbReference type="Gene3D" id="1.10.245.10">
    <property type="entry name" value="SWIB/MDM2 domain"/>
    <property type="match status" value="1"/>
</dbReference>
<dbReference type="AlphaFoldDB" id="A0A2P2LB24"/>
<dbReference type="CDD" id="cd10567">
    <property type="entry name" value="SWIB-MDM2_like"/>
    <property type="match status" value="1"/>
</dbReference>
<dbReference type="SUPFAM" id="SSF47592">
    <property type="entry name" value="SWIB/MDM2 domain"/>
    <property type="match status" value="1"/>
</dbReference>
<accession>A0A2P2LB24</accession>
<dbReference type="EMBL" id="GGEC01034687">
    <property type="protein sequence ID" value="MBX15171.1"/>
    <property type="molecule type" value="Transcribed_RNA"/>
</dbReference>
<proteinExistence type="predicted"/>